<evidence type="ECO:0000256" key="10">
    <source>
        <dbReference type="ARBA" id="ARBA00023004"/>
    </source>
</evidence>
<dbReference type="PANTHER" id="PTHR24302">
    <property type="entry name" value="CYTOCHROME P450 FAMILY 3"/>
    <property type="match status" value="1"/>
</dbReference>
<dbReference type="Pfam" id="PF00067">
    <property type="entry name" value="p450"/>
    <property type="match status" value="1"/>
</dbReference>
<keyword evidence="12" id="KW-0472">Membrane</keyword>
<reference evidence="16 17" key="1">
    <citation type="journal article" date="2022" name="Nat. Ecol. Evol.">
        <title>A masculinizing supergene underlies an exaggerated male reproductive morph in a spider.</title>
        <authorList>
            <person name="Hendrickx F."/>
            <person name="De Corte Z."/>
            <person name="Sonet G."/>
            <person name="Van Belleghem S.M."/>
            <person name="Kostlbacher S."/>
            <person name="Vangestel C."/>
        </authorList>
    </citation>
    <scope>NUCLEOTIDE SEQUENCE [LARGE SCALE GENOMIC DNA]</scope>
    <source>
        <strain evidence="16">W744_W776</strain>
    </source>
</reference>
<comment type="similarity">
    <text evidence="4 15">Belongs to the cytochrome P450 family.</text>
</comment>
<organism evidence="16 17">
    <name type="scientific">Oedothorax gibbosus</name>
    <dbReference type="NCBI Taxonomy" id="931172"/>
    <lineage>
        <taxon>Eukaryota</taxon>
        <taxon>Metazoa</taxon>
        <taxon>Ecdysozoa</taxon>
        <taxon>Arthropoda</taxon>
        <taxon>Chelicerata</taxon>
        <taxon>Arachnida</taxon>
        <taxon>Araneae</taxon>
        <taxon>Araneomorphae</taxon>
        <taxon>Entelegynae</taxon>
        <taxon>Araneoidea</taxon>
        <taxon>Linyphiidae</taxon>
        <taxon>Erigoninae</taxon>
        <taxon>Oedothorax</taxon>
    </lineage>
</organism>
<dbReference type="InterPro" id="IPR001128">
    <property type="entry name" value="Cyt_P450"/>
</dbReference>
<dbReference type="AlphaFoldDB" id="A0AAV6VG62"/>
<evidence type="ECO:0000256" key="14">
    <source>
        <dbReference type="PIRSR" id="PIRSR602401-1"/>
    </source>
</evidence>
<dbReference type="GO" id="GO:0008395">
    <property type="term" value="F:steroid hydroxylase activity"/>
    <property type="evidence" value="ECO:0007669"/>
    <property type="project" value="TreeGrafter"/>
</dbReference>
<comment type="subcellular location">
    <subcellularLocation>
        <location evidence="3">Endoplasmic reticulum membrane</location>
        <topology evidence="3">Peripheral membrane protein</topology>
    </subcellularLocation>
    <subcellularLocation>
        <location evidence="2">Microsome membrane</location>
        <topology evidence="2">Peripheral membrane protein</topology>
    </subcellularLocation>
</comment>
<evidence type="ECO:0000256" key="9">
    <source>
        <dbReference type="ARBA" id="ARBA00023002"/>
    </source>
</evidence>
<name>A0AAV6VG62_9ARAC</name>
<dbReference type="InterPro" id="IPR036396">
    <property type="entry name" value="Cyt_P450_sf"/>
</dbReference>
<keyword evidence="5 14" id="KW-0349">Heme</keyword>
<evidence type="ECO:0000256" key="7">
    <source>
        <dbReference type="ARBA" id="ARBA00022824"/>
    </source>
</evidence>
<evidence type="ECO:0000256" key="13">
    <source>
        <dbReference type="ARBA" id="ARBA00043906"/>
    </source>
</evidence>
<dbReference type="GO" id="GO:0016705">
    <property type="term" value="F:oxidoreductase activity, acting on paired donors, with incorporation or reduction of molecular oxygen"/>
    <property type="evidence" value="ECO:0007669"/>
    <property type="project" value="InterPro"/>
</dbReference>
<dbReference type="GO" id="GO:0005506">
    <property type="term" value="F:iron ion binding"/>
    <property type="evidence" value="ECO:0007669"/>
    <property type="project" value="InterPro"/>
</dbReference>
<keyword evidence="9 15" id="KW-0560">Oxidoreductase</keyword>
<dbReference type="InterPro" id="IPR002401">
    <property type="entry name" value="Cyt_P450_E_grp-I"/>
</dbReference>
<evidence type="ECO:0000256" key="1">
    <source>
        <dbReference type="ARBA" id="ARBA00001971"/>
    </source>
</evidence>
<feature type="binding site" description="axial binding residue" evidence="14">
    <location>
        <position position="474"/>
    </location>
    <ligand>
        <name>heme</name>
        <dbReference type="ChEBI" id="CHEBI:30413"/>
    </ligand>
    <ligandPart>
        <name>Fe</name>
        <dbReference type="ChEBI" id="CHEBI:18248"/>
    </ligandPart>
</feature>
<comment type="caution">
    <text evidence="16">The sequence shown here is derived from an EMBL/GenBank/DDBJ whole genome shotgun (WGS) entry which is preliminary data.</text>
</comment>
<dbReference type="GO" id="GO:0020037">
    <property type="term" value="F:heme binding"/>
    <property type="evidence" value="ECO:0007669"/>
    <property type="project" value="InterPro"/>
</dbReference>
<proteinExistence type="inferred from homology"/>
<evidence type="ECO:0000256" key="12">
    <source>
        <dbReference type="ARBA" id="ARBA00023136"/>
    </source>
</evidence>
<protein>
    <recommendedName>
        <fullName evidence="18">Cytochrome P450</fullName>
    </recommendedName>
</protein>
<dbReference type="SUPFAM" id="SSF48264">
    <property type="entry name" value="Cytochrome P450"/>
    <property type="match status" value="1"/>
</dbReference>
<dbReference type="CDD" id="cd11055">
    <property type="entry name" value="CYP3A-like"/>
    <property type="match status" value="1"/>
</dbReference>
<keyword evidence="6 14" id="KW-0479">Metal-binding</keyword>
<evidence type="ECO:0000256" key="2">
    <source>
        <dbReference type="ARBA" id="ARBA00004174"/>
    </source>
</evidence>
<evidence type="ECO:0008006" key="18">
    <source>
        <dbReference type="Google" id="ProtNLM"/>
    </source>
</evidence>
<dbReference type="Proteomes" id="UP000827092">
    <property type="component" value="Unassembled WGS sequence"/>
</dbReference>
<comment type="function">
    <text evidence="13">Cytochromes P450 are a group of heme-thiolate monooxygenases. They oxidize a variety of structurally unrelated compounds, including steroids, fatty acids, and xenobiotics.</text>
</comment>
<evidence type="ECO:0000256" key="6">
    <source>
        <dbReference type="ARBA" id="ARBA00022723"/>
    </source>
</evidence>
<evidence type="ECO:0000256" key="15">
    <source>
        <dbReference type="RuleBase" id="RU000461"/>
    </source>
</evidence>
<dbReference type="PANTHER" id="PTHR24302:SF15">
    <property type="entry name" value="FATTY-ACID PEROXYGENASE"/>
    <property type="match status" value="1"/>
</dbReference>
<dbReference type="PRINTS" id="PR00463">
    <property type="entry name" value="EP450I"/>
</dbReference>
<dbReference type="EMBL" id="JAFNEN010000096">
    <property type="protein sequence ID" value="KAG8194930.1"/>
    <property type="molecule type" value="Genomic_DNA"/>
</dbReference>
<accession>A0AAV6VG62</accession>
<dbReference type="FunFam" id="1.10.630.10:FF:000042">
    <property type="entry name" value="Cytochrome P450"/>
    <property type="match status" value="1"/>
</dbReference>
<gene>
    <name evidence="16" type="ORF">JTE90_021391</name>
</gene>
<evidence type="ECO:0000256" key="5">
    <source>
        <dbReference type="ARBA" id="ARBA00022617"/>
    </source>
</evidence>
<keyword evidence="7" id="KW-0256">Endoplasmic reticulum</keyword>
<keyword evidence="17" id="KW-1185">Reference proteome</keyword>
<dbReference type="Gene3D" id="1.10.630.10">
    <property type="entry name" value="Cytochrome P450"/>
    <property type="match status" value="1"/>
</dbReference>
<evidence type="ECO:0000256" key="8">
    <source>
        <dbReference type="ARBA" id="ARBA00022848"/>
    </source>
</evidence>
<keyword evidence="8" id="KW-0492">Microsome</keyword>
<dbReference type="GO" id="GO:0005789">
    <property type="term" value="C:endoplasmic reticulum membrane"/>
    <property type="evidence" value="ECO:0007669"/>
    <property type="project" value="UniProtKB-SubCell"/>
</dbReference>
<evidence type="ECO:0000256" key="11">
    <source>
        <dbReference type="ARBA" id="ARBA00023033"/>
    </source>
</evidence>
<dbReference type="InterPro" id="IPR050705">
    <property type="entry name" value="Cytochrome_P450_3A"/>
</dbReference>
<dbReference type="InterPro" id="IPR017972">
    <property type="entry name" value="Cyt_P450_CS"/>
</dbReference>
<keyword evidence="10 14" id="KW-0408">Iron</keyword>
<comment type="cofactor">
    <cofactor evidence="1 14">
        <name>heme</name>
        <dbReference type="ChEBI" id="CHEBI:30413"/>
    </cofactor>
</comment>
<evidence type="ECO:0000313" key="17">
    <source>
        <dbReference type="Proteomes" id="UP000827092"/>
    </source>
</evidence>
<keyword evidence="11 15" id="KW-0503">Monooxygenase</keyword>
<evidence type="ECO:0000256" key="3">
    <source>
        <dbReference type="ARBA" id="ARBA00004406"/>
    </source>
</evidence>
<dbReference type="PROSITE" id="PS00086">
    <property type="entry name" value="CYTOCHROME_P450"/>
    <property type="match status" value="1"/>
</dbReference>
<evidence type="ECO:0000256" key="4">
    <source>
        <dbReference type="ARBA" id="ARBA00010617"/>
    </source>
</evidence>
<sequence>MWTVTLIAVAIVLWLLYRKKWFSSLKEQGIPGPEPNLLFGNLLELISKNPLECYGDWIKKYGKVVGYYFGANPVVLVADPDLLKRILVSDFHKFINRPNLVRPIRRDKKGDNKRLEGFSQHLVTLRDKRWKEIRSIITPTFTASKMKQMAPIMNGAIDSLLGNIKKQGEAEFDIYGMYQRLTMDVVGRTAFGIQTDVQNNPDDLFLRCAKVLFQNDIKNPILLFSASFQSLDFLWTAVGRLKVRAANKGVNPVNELIQSVKDVIASRRGNTESRRNDLLQLMIDAEIDDLSTITSEDLTAKDDNEEKTTGASSGKLTRRMTDADILDNSVLFFLAAYETTSTALAFTTHFLIHYPDAQEKIRQEVQNLIESEGDLDYSSVNKLQYLDEVIHESLRLFPPIYQFVSREVAEDVDLGKYKLKKGVAVQVPAYHMHRDPDLWGPDVDEFKPERFSPENKKKIHPMAFQSFGAGPRNCVGMRFAYMEAKLALARILAKYKLVTSSKTESLDGITLKIAPAQLNPRKGIWLKAVPL</sequence>
<evidence type="ECO:0000313" key="16">
    <source>
        <dbReference type="EMBL" id="KAG8194930.1"/>
    </source>
</evidence>
<dbReference type="PRINTS" id="PR00385">
    <property type="entry name" value="P450"/>
</dbReference>